<protein>
    <submittedName>
        <fullName evidence="1">Uncharacterized protein</fullName>
    </submittedName>
</protein>
<dbReference type="InParanoid" id="B9RNJ9"/>
<dbReference type="AlphaFoldDB" id="B9RNJ9"/>
<keyword evidence="2" id="KW-1185">Reference proteome</keyword>
<evidence type="ECO:0000313" key="1">
    <source>
        <dbReference type="EMBL" id="EEF47054.1"/>
    </source>
</evidence>
<evidence type="ECO:0000313" key="2">
    <source>
        <dbReference type="Proteomes" id="UP000008311"/>
    </source>
</evidence>
<accession>B9RNJ9</accession>
<reference evidence="2" key="1">
    <citation type="journal article" date="2010" name="Nat. Biotechnol.">
        <title>Draft genome sequence of the oilseed species Ricinus communis.</title>
        <authorList>
            <person name="Chan A.P."/>
            <person name="Crabtree J."/>
            <person name="Zhao Q."/>
            <person name="Lorenzi H."/>
            <person name="Orvis J."/>
            <person name="Puiu D."/>
            <person name="Melake-Berhan A."/>
            <person name="Jones K.M."/>
            <person name="Redman J."/>
            <person name="Chen G."/>
            <person name="Cahoon E.B."/>
            <person name="Gedil M."/>
            <person name="Stanke M."/>
            <person name="Haas B.J."/>
            <person name="Wortman J.R."/>
            <person name="Fraser-Liggett C.M."/>
            <person name="Ravel J."/>
            <person name="Rabinowicz P.D."/>
        </authorList>
    </citation>
    <scope>NUCLEOTIDE SEQUENCE [LARGE SCALE GENOMIC DNA]</scope>
    <source>
        <strain evidence="2">cv. Hale</strain>
    </source>
</reference>
<dbReference type="Proteomes" id="UP000008311">
    <property type="component" value="Unassembled WGS sequence"/>
</dbReference>
<name>B9RNJ9_RICCO</name>
<organism evidence="1 2">
    <name type="scientific">Ricinus communis</name>
    <name type="common">Castor bean</name>
    <dbReference type="NCBI Taxonomy" id="3988"/>
    <lineage>
        <taxon>Eukaryota</taxon>
        <taxon>Viridiplantae</taxon>
        <taxon>Streptophyta</taxon>
        <taxon>Embryophyta</taxon>
        <taxon>Tracheophyta</taxon>
        <taxon>Spermatophyta</taxon>
        <taxon>Magnoliopsida</taxon>
        <taxon>eudicotyledons</taxon>
        <taxon>Gunneridae</taxon>
        <taxon>Pentapetalae</taxon>
        <taxon>rosids</taxon>
        <taxon>fabids</taxon>
        <taxon>Malpighiales</taxon>
        <taxon>Euphorbiaceae</taxon>
        <taxon>Acalyphoideae</taxon>
        <taxon>Acalypheae</taxon>
        <taxon>Ricinus</taxon>
    </lineage>
</organism>
<proteinExistence type="predicted"/>
<dbReference type="EMBL" id="EQ973790">
    <property type="protein sequence ID" value="EEF47054.1"/>
    <property type="molecule type" value="Genomic_DNA"/>
</dbReference>
<sequence>MLLHKNLIVFWPRCEIFEDDKRNQEEEQEEYFKFCIFYKSKDSIDHSSQQRLIPFPALPHPDWPANLPAHLYSGTQSCQINNTGSVEDVNSISQANANSSSQEKKC</sequence>
<gene>
    <name evidence="1" type="ORF">RCOM_1339610</name>
</gene>